<dbReference type="Proteomes" id="UP000558284">
    <property type="component" value="Unassembled WGS sequence"/>
</dbReference>
<protein>
    <submittedName>
        <fullName evidence="1">Uncharacterized protein</fullName>
    </submittedName>
</protein>
<dbReference type="RefSeq" id="WP_181058626.1">
    <property type="nucleotide sequence ID" value="NZ_JACDTY010000007.1"/>
</dbReference>
<dbReference type="EMBL" id="JACDTY010000007">
    <property type="protein sequence ID" value="MBA1141747.1"/>
    <property type="molecule type" value="Genomic_DNA"/>
</dbReference>
<comment type="caution">
    <text evidence="1">The sequence shown here is derived from an EMBL/GenBank/DDBJ whole genome shotgun (WGS) entry which is preliminary data.</text>
</comment>
<name>A0A838B6P4_9HYPH</name>
<keyword evidence="2" id="KW-1185">Reference proteome</keyword>
<reference evidence="1 2" key="1">
    <citation type="submission" date="2020-07" db="EMBL/GenBank/DDBJ databases">
        <title>Definition of the novel symbiovar canariense within Mesorhizobium novociceri, a new species of genus Mesorhizobium nodulating Cicer canariense in the Caldera de Taburiente National Park (La Palma, Canary Islands).</title>
        <authorList>
            <person name="Leon-Barrios M."/>
            <person name="Perez-Yepez J."/>
            <person name="Flores-Felix J.D."/>
            <person name="Ramirez-Baena M.H."/>
            <person name="Pulido-Suarez L."/>
            <person name="Igual J.M."/>
            <person name="Velazquez E."/>
            <person name="Peix A."/>
        </authorList>
    </citation>
    <scope>NUCLEOTIDE SEQUENCE [LARGE SCALE GENOMIC DNA]</scope>
    <source>
        <strain evidence="1 2">CCANP35</strain>
    </source>
</reference>
<dbReference type="AlphaFoldDB" id="A0A838B6P4"/>
<sequence length="116" mass="12111">MSAMKAVSVLISVRVAQEGNVHGREIIKGTDDEIPEEMFESLAKAGYVEAIASGKKGKKTKPSADEAREAMIADLGALSDDELAGIIKAEKITVDAADSRDAVLGKIADARIAAQA</sequence>
<accession>A0A838B6P4</accession>
<evidence type="ECO:0000313" key="2">
    <source>
        <dbReference type="Proteomes" id="UP000558284"/>
    </source>
</evidence>
<organism evidence="1 2">
    <name type="scientific">Mesorhizobium neociceri</name>
    <dbReference type="NCBI Taxonomy" id="1307853"/>
    <lineage>
        <taxon>Bacteria</taxon>
        <taxon>Pseudomonadati</taxon>
        <taxon>Pseudomonadota</taxon>
        <taxon>Alphaproteobacteria</taxon>
        <taxon>Hyphomicrobiales</taxon>
        <taxon>Phyllobacteriaceae</taxon>
        <taxon>Mesorhizobium</taxon>
    </lineage>
</organism>
<gene>
    <name evidence="1" type="ORF">H0241_15975</name>
</gene>
<proteinExistence type="predicted"/>
<evidence type="ECO:0000313" key="1">
    <source>
        <dbReference type="EMBL" id="MBA1141747.1"/>
    </source>
</evidence>